<accession>A0A5M8R438</accession>
<dbReference type="OrthoDB" id="667337at2"/>
<name>A0A5M8R438_9BACT</name>
<proteinExistence type="predicted"/>
<dbReference type="PROSITE" id="PS51257">
    <property type="entry name" value="PROKAR_LIPOPROTEIN"/>
    <property type="match status" value="1"/>
</dbReference>
<reference evidence="1 2" key="1">
    <citation type="submission" date="2019-05" db="EMBL/GenBank/DDBJ databases">
        <authorList>
            <person name="Qu J.-H."/>
        </authorList>
    </citation>
    <scope>NUCLEOTIDE SEQUENCE [LARGE SCALE GENOMIC DNA]</scope>
    <source>
        <strain evidence="1 2">NS28</strain>
    </source>
</reference>
<sequence length="154" mass="17958">MKYYSFFILLAMLACNQQNKQDSKAEPSMKVVNDTINTERTSVNSSPVASYSEKVKDPLNDWKFAVDVYETKSTFDFLVKMKYKELEAEDSITIPNFGIEPKVEIRKGDKEQSCIIGFLDKNKEFKSYKLVQITNKQLKISTLRHYARTRYKVK</sequence>
<protein>
    <recommendedName>
        <fullName evidence="3">Lipoprotein</fullName>
    </recommendedName>
</protein>
<comment type="caution">
    <text evidence="1">The sequence shown here is derived from an EMBL/GenBank/DDBJ whole genome shotgun (WGS) entry which is preliminary data.</text>
</comment>
<dbReference type="AlphaFoldDB" id="A0A5M8R438"/>
<organism evidence="1 2">
    <name type="scientific">Dyadobacter flavalbus</name>
    <dbReference type="NCBI Taxonomy" id="2579942"/>
    <lineage>
        <taxon>Bacteria</taxon>
        <taxon>Pseudomonadati</taxon>
        <taxon>Bacteroidota</taxon>
        <taxon>Cytophagia</taxon>
        <taxon>Cytophagales</taxon>
        <taxon>Spirosomataceae</taxon>
        <taxon>Dyadobacter</taxon>
    </lineage>
</organism>
<keyword evidence="2" id="KW-1185">Reference proteome</keyword>
<evidence type="ECO:0000313" key="2">
    <source>
        <dbReference type="Proteomes" id="UP000323994"/>
    </source>
</evidence>
<evidence type="ECO:0000313" key="1">
    <source>
        <dbReference type="EMBL" id="KAA6441686.1"/>
    </source>
</evidence>
<evidence type="ECO:0008006" key="3">
    <source>
        <dbReference type="Google" id="ProtNLM"/>
    </source>
</evidence>
<dbReference type="EMBL" id="VBSN01000010">
    <property type="protein sequence ID" value="KAA6441686.1"/>
    <property type="molecule type" value="Genomic_DNA"/>
</dbReference>
<gene>
    <name evidence="1" type="ORF">FEM33_01490</name>
</gene>
<dbReference type="Proteomes" id="UP000323994">
    <property type="component" value="Unassembled WGS sequence"/>
</dbReference>